<dbReference type="PANTHER" id="PTHR15231:SF1">
    <property type="entry name" value="PHOSPHATIDYLINOSITOL N-ACETYLGLUCOSAMINYLTRANSFERASE SUBUNIT H"/>
    <property type="match status" value="1"/>
</dbReference>
<dbReference type="KEGG" id="dya:Dyak_GE11165"/>
<dbReference type="InterPro" id="IPR044215">
    <property type="entry name" value="PIG-H"/>
</dbReference>
<reference evidence="2 3" key="2">
    <citation type="journal article" date="2007" name="PLoS Biol.">
        <title>Principles of genome evolution in the Drosophila melanogaster species group.</title>
        <authorList>
            <person name="Ranz J.M."/>
            <person name="Maurin D."/>
            <person name="Chan Y.S."/>
            <person name="von Grotthuss M."/>
            <person name="Hillier L.W."/>
            <person name="Roote J."/>
            <person name="Ashburner M."/>
            <person name="Bergman C.M."/>
        </authorList>
    </citation>
    <scope>NUCLEOTIDE SEQUENCE [LARGE SCALE GENOMIC DNA]</scope>
    <source>
        <strain evidence="3">Tai18E2 / Tucson 14021-0261.01</strain>
    </source>
</reference>
<evidence type="ECO:0000313" key="3">
    <source>
        <dbReference type="Proteomes" id="UP000002282"/>
    </source>
</evidence>
<protein>
    <submittedName>
        <fullName evidence="2">Uncharacterized protein, isoform A</fullName>
    </submittedName>
</protein>
<keyword evidence="1" id="KW-0812">Transmembrane</keyword>
<gene>
    <name evidence="2" type="primary">Dyak\GE11165</name>
    <name evidence="2" type="synonym">dyak_GLEANR_11215</name>
    <name evidence="2" type="synonym">GE11165</name>
    <name evidence="2" type="ORF">Dyak_GE11165</name>
</gene>
<dbReference type="OrthoDB" id="6256716at2759"/>
<dbReference type="AlphaFoldDB" id="B4IUR9"/>
<sequence length="221" mass="25446">MEPKVTIHRYYSRKAKYEGSVEADLELCIKHCGGDVVRIELVNRLHGMQLQRKLRQILLLGFLAVAYFVGICGFDNGNISFLHPRILYPLALCASVANLLIRSTLNLVQAERLFYSWDMALQMETVRSFGRKSVLCVQRGHIENIVLNEVIENLDVKYILILRTKGSQFMKRPIIPLFNSQSPPFECMLHACGVLHRYWLNSTKDRSEQSYIKDKQSLVNS</sequence>
<keyword evidence="3" id="KW-1185">Reference proteome</keyword>
<dbReference type="OMA" id="EDLDFRY"/>
<dbReference type="PhylomeDB" id="B4IUR9"/>
<feature type="transmembrane region" description="Helical" evidence="1">
    <location>
        <begin position="57"/>
        <end position="74"/>
    </location>
</feature>
<dbReference type="GO" id="GO:0006506">
    <property type="term" value="P:GPI anchor biosynthetic process"/>
    <property type="evidence" value="ECO:0007669"/>
    <property type="project" value="InterPro"/>
</dbReference>
<dbReference type="GO" id="GO:0000506">
    <property type="term" value="C:glycosylphosphatidylinositol-N-acetylglucosaminyltransferase (GPI-GnT) complex"/>
    <property type="evidence" value="ECO:0007669"/>
    <property type="project" value="InterPro"/>
</dbReference>
<keyword evidence="1" id="KW-0472">Membrane</keyword>
<evidence type="ECO:0000313" key="2">
    <source>
        <dbReference type="EMBL" id="EDX00133.1"/>
    </source>
</evidence>
<organism evidence="2 3">
    <name type="scientific">Drosophila yakuba</name>
    <name type="common">Fruit fly</name>
    <dbReference type="NCBI Taxonomy" id="7245"/>
    <lineage>
        <taxon>Eukaryota</taxon>
        <taxon>Metazoa</taxon>
        <taxon>Ecdysozoa</taxon>
        <taxon>Arthropoda</taxon>
        <taxon>Hexapoda</taxon>
        <taxon>Insecta</taxon>
        <taxon>Pterygota</taxon>
        <taxon>Neoptera</taxon>
        <taxon>Endopterygota</taxon>
        <taxon>Diptera</taxon>
        <taxon>Brachycera</taxon>
        <taxon>Muscomorpha</taxon>
        <taxon>Ephydroidea</taxon>
        <taxon>Drosophilidae</taxon>
        <taxon>Drosophila</taxon>
        <taxon>Sophophora</taxon>
    </lineage>
</organism>
<keyword evidence="1" id="KW-1133">Transmembrane helix</keyword>
<proteinExistence type="predicted"/>
<dbReference type="eggNOG" id="KOG4551">
    <property type="taxonomic scope" value="Eukaryota"/>
</dbReference>
<name>B4IUR9_DROYA</name>
<dbReference type="EMBL" id="CH892042">
    <property type="protein sequence ID" value="EDX00133.1"/>
    <property type="molecule type" value="Genomic_DNA"/>
</dbReference>
<evidence type="ECO:0000256" key="1">
    <source>
        <dbReference type="SAM" id="Phobius"/>
    </source>
</evidence>
<dbReference type="HOGENOM" id="CLU_1251844_0_0_1"/>
<accession>B4IUR9</accession>
<dbReference type="Proteomes" id="UP000002282">
    <property type="component" value="Unassembled WGS sequence"/>
</dbReference>
<dbReference type="PANTHER" id="PTHR15231">
    <property type="entry name" value="PHOSPHATIDYLINOSITOL N-ACETYLGLUCOSAMINYLTRANSFERASE SUBUNIT H"/>
    <property type="match status" value="1"/>
</dbReference>
<reference evidence="2 3" key="1">
    <citation type="journal article" date="2007" name="Nature">
        <title>Evolution of genes and genomes on the Drosophila phylogeny.</title>
        <authorList>
            <consortium name="Drosophila 12 Genomes Consortium"/>
            <person name="Clark A.G."/>
            <person name="Eisen M.B."/>
            <person name="Smith D.R."/>
            <person name="Bergman C.M."/>
            <person name="Oliver B."/>
            <person name="Markow T.A."/>
            <person name="Kaufman T.C."/>
            <person name="Kellis M."/>
            <person name="Gelbart W."/>
            <person name="Iyer V.N."/>
            <person name="Pollard D.A."/>
            <person name="Sackton T.B."/>
            <person name="Larracuente A.M."/>
            <person name="Singh N.D."/>
            <person name="Abad J.P."/>
            <person name="Abt D.N."/>
            <person name="Adryan B."/>
            <person name="Aguade M."/>
            <person name="Akashi H."/>
            <person name="Anderson W.W."/>
            <person name="Aquadro C.F."/>
            <person name="Ardell D.H."/>
            <person name="Arguello R."/>
            <person name="Artieri C.G."/>
            <person name="Barbash D.A."/>
            <person name="Barker D."/>
            <person name="Barsanti P."/>
            <person name="Batterham P."/>
            <person name="Batzoglou S."/>
            <person name="Begun D."/>
            <person name="Bhutkar A."/>
            <person name="Blanco E."/>
            <person name="Bosak S.A."/>
            <person name="Bradley R.K."/>
            <person name="Brand A.D."/>
            <person name="Brent M.R."/>
            <person name="Brooks A.N."/>
            <person name="Brown R.H."/>
            <person name="Butlin R.K."/>
            <person name="Caggese C."/>
            <person name="Calvi B.R."/>
            <person name="Bernardo de Carvalho A."/>
            <person name="Caspi A."/>
            <person name="Castrezana S."/>
            <person name="Celniker S.E."/>
            <person name="Chang J.L."/>
            <person name="Chapple C."/>
            <person name="Chatterji S."/>
            <person name="Chinwalla A."/>
            <person name="Civetta A."/>
            <person name="Clifton S.W."/>
            <person name="Comeron J.M."/>
            <person name="Costello J.C."/>
            <person name="Coyne J.A."/>
            <person name="Daub J."/>
            <person name="David R.G."/>
            <person name="Delcher A.L."/>
            <person name="Delehaunty K."/>
            <person name="Do C.B."/>
            <person name="Ebling H."/>
            <person name="Edwards K."/>
            <person name="Eickbush T."/>
            <person name="Evans J.D."/>
            <person name="Filipski A."/>
            <person name="Findeiss S."/>
            <person name="Freyhult E."/>
            <person name="Fulton L."/>
            <person name="Fulton R."/>
            <person name="Garcia A.C."/>
            <person name="Gardiner A."/>
            <person name="Garfield D.A."/>
            <person name="Garvin B.E."/>
            <person name="Gibson G."/>
            <person name="Gilbert D."/>
            <person name="Gnerre S."/>
            <person name="Godfrey J."/>
            <person name="Good R."/>
            <person name="Gotea V."/>
            <person name="Gravely B."/>
            <person name="Greenberg A.J."/>
            <person name="Griffiths-Jones S."/>
            <person name="Gross S."/>
            <person name="Guigo R."/>
            <person name="Gustafson E.A."/>
            <person name="Haerty W."/>
            <person name="Hahn M.W."/>
            <person name="Halligan D.L."/>
            <person name="Halpern A.L."/>
            <person name="Halter G.M."/>
            <person name="Han M.V."/>
            <person name="Heger A."/>
            <person name="Hillier L."/>
            <person name="Hinrichs A.S."/>
            <person name="Holmes I."/>
            <person name="Hoskins R.A."/>
            <person name="Hubisz M.J."/>
            <person name="Hultmark D."/>
            <person name="Huntley M.A."/>
            <person name="Jaffe D.B."/>
            <person name="Jagadeeshan S."/>
            <person name="Jeck W.R."/>
            <person name="Johnson J."/>
            <person name="Jones C.D."/>
            <person name="Jordan W.C."/>
            <person name="Karpen G.H."/>
            <person name="Kataoka E."/>
            <person name="Keightley P.D."/>
            <person name="Kheradpour P."/>
            <person name="Kirkness E.F."/>
            <person name="Koerich L.B."/>
            <person name="Kristiansen K."/>
            <person name="Kudrna D."/>
            <person name="Kulathinal R.J."/>
            <person name="Kumar S."/>
            <person name="Kwok R."/>
            <person name="Lander E."/>
            <person name="Langley C.H."/>
            <person name="Lapoint R."/>
            <person name="Lazzaro B.P."/>
            <person name="Lee S.J."/>
            <person name="Levesque L."/>
            <person name="Li R."/>
            <person name="Lin C.F."/>
            <person name="Lin M.F."/>
            <person name="Lindblad-Toh K."/>
            <person name="Llopart A."/>
            <person name="Long M."/>
            <person name="Low L."/>
            <person name="Lozovsky E."/>
            <person name="Lu J."/>
            <person name="Luo M."/>
            <person name="Machado C.A."/>
            <person name="Makalowski W."/>
            <person name="Marzo M."/>
            <person name="Matsuda M."/>
            <person name="Matzkin L."/>
            <person name="McAllister B."/>
            <person name="McBride C.S."/>
            <person name="McKernan B."/>
            <person name="McKernan K."/>
            <person name="Mendez-Lago M."/>
            <person name="Minx P."/>
            <person name="Mollenhauer M.U."/>
            <person name="Montooth K."/>
            <person name="Mount S.M."/>
            <person name="Mu X."/>
            <person name="Myers E."/>
            <person name="Negre B."/>
            <person name="Newfeld S."/>
            <person name="Nielsen R."/>
            <person name="Noor M.A."/>
            <person name="O'Grady P."/>
            <person name="Pachter L."/>
            <person name="Papaceit M."/>
            <person name="Parisi M.J."/>
            <person name="Parisi M."/>
            <person name="Parts L."/>
            <person name="Pedersen J.S."/>
            <person name="Pesole G."/>
            <person name="Phillippy A.M."/>
            <person name="Ponting C.P."/>
            <person name="Pop M."/>
            <person name="Porcelli D."/>
            <person name="Powell J.R."/>
            <person name="Prohaska S."/>
            <person name="Pruitt K."/>
            <person name="Puig M."/>
            <person name="Quesneville H."/>
            <person name="Ram K.R."/>
            <person name="Rand D."/>
            <person name="Rasmussen M.D."/>
            <person name="Reed L.K."/>
            <person name="Reenan R."/>
            <person name="Reily A."/>
            <person name="Remington K.A."/>
            <person name="Rieger T.T."/>
            <person name="Ritchie M.G."/>
            <person name="Robin C."/>
            <person name="Rogers Y.H."/>
            <person name="Rohde C."/>
            <person name="Rozas J."/>
            <person name="Rubenfield M.J."/>
            <person name="Ruiz A."/>
            <person name="Russo S."/>
            <person name="Salzberg S.L."/>
            <person name="Sanchez-Gracia A."/>
            <person name="Saranga D.J."/>
            <person name="Sato H."/>
            <person name="Schaeffer S.W."/>
            <person name="Schatz M.C."/>
            <person name="Schlenke T."/>
            <person name="Schwartz R."/>
            <person name="Segarra C."/>
            <person name="Singh R.S."/>
            <person name="Sirot L."/>
            <person name="Sirota M."/>
            <person name="Sisneros N.B."/>
            <person name="Smith C.D."/>
            <person name="Smith T.F."/>
            <person name="Spieth J."/>
            <person name="Stage D.E."/>
            <person name="Stark A."/>
            <person name="Stephan W."/>
            <person name="Strausberg R.L."/>
            <person name="Strempel S."/>
            <person name="Sturgill D."/>
            <person name="Sutton G."/>
            <person name="Sutton G.G."/>
            <person name="Tao W."/>
            <person name="Teichmann S."/>
            <person name="Tobari Y.N."/>
            <person name="Tomimura Y."/>
            <person name="Tsolas J.M."/>
            <person name="Valente V.L."/>
            <person name="Venter E."/>
            <person name="Venter J.C."/>
            <person name="Vicario S."/>
            <person name="Vieira F.G."/>
            <person name="Vilella A.J."/>
            <person name="Villasante A."/>
            <person name="Walenz B."/>
            <person name="Wang J."/>
            <person name="Wasserman M."/>
            <person name="Watts T."/>
            <person name="Wilson D."/>
            <person name="Wilson R.K."/>
            <person name="Wing R.A."/>
            <person name="Wolfner M.F."/>
            <person name="Wong A."/>
            <person name="Wong G.K."/>
            <person name="Wu C.I."/>
            <person name="Wu G."/>
            <person name="Yamamoto D."/>
            <person name="Yang H.P."/>
            <person name="Yang S.P."/>
            <person name="Yorke J.A."/>
            <person name="Yoshida K."/>
            <person name="Zdobnov E."/>
            <person name="Zhang P."/>
            <person name="Zhang Y."/>
            <person name="Zimin A.V."/>
            <person name="Baldwin J."/>
            <person name="Abdouelleil A."/>
            <person name="Abdulkadir J."/>
            <person name="Abebe A."/>
            <person name="Abera B."/>
            <person name="Abreu J."/>
            <person name="Acer S.C."/>
            <person name="Aftuck L."/>
            <person name="Alexander A."/>
            <person name="An P."/>
            <person name="Anderson E."/>
            <person name="Anderson S."/>
            <person name="Arachi H."/>
            <person name="Azer M."/>
            <person name="Bachantsang P."/>
            <person name="Barry A."/>
            <person name="Bayul T."/>
            <person name="Berlin A."/>
            <person name="Bessette D."/>
            <person name="Bloom T."/>
            <person name="Blye J."/>
            <person name="Boguslavskiy L."/>
            <person name="Bonnet C."/>
            <person name="Boukhgalter B."/>
            <person name="Bourzgui I."/>
            <person name="Brown A."/>
            <person name="Cahill P."/>
            <person name="Channer S."/>
            <person name="Cheshatsang Y."/>
            <person name="Chuda L."/>
            <person name="Citroen M."/>
            <person name="Collymore A."/>
            <person name="Cooke P."/>
            <person name="Costello M."/>
            <person name="D'Aco K."/>
            <person name="Daza R."/>
            <person name="De Haan G."/>
            <person name="DeGray S."/>
            <person name="DeMaso C."/>
            <person name="Dhargay N."/>
            <person name="Dooley K."/>
            <person name="Dooley E."/>
            <person name="Doricent M."/>
            <person name="Dorje P."/>
            <person name="Dorjee K."/>
            <person name="Dupes A."/>
            <person name="Elong R."/>
            <person name="Falk J."/>
            <person name="Farina A."/>
            <person name="Faro S."/>
            <person name="Ferguson D."/>
            <person name="Fisher S."/>
            <person name="Foley C.D."/>
            <person name="Franke A."/>
            <person name="Friedrich D."/>
            <person name="Gadbois L."/>
            <person name="Gearin G."/>
            <person name="Gearin C.R."/>
            <person name="Giannoukos G."/>
            <person name="Goode T."/>
            <person name="Graham J."/>
            <person name="Grandbois E."/>
            <person name="Grewal S."/>
            <person name="Gyaltsen K."/>
            <person name="Hafez N."/>
            <person name="Hagos B."/>
            <person name="Hall J."/>
            <person name="Henson C."/>
            <person name="Hollinger A."/>
            <person name="Honan T."/>
            <person name="Huard M.D."/>
            <person name="Hughes L."/>
            <person name="Hurhula B."/>
            <person name="Husby M.E."/>
            <person name="Kamat A."/>
            <person name="Kanga B."/>
            <person name="Kashin S."/>
            <person name="Khazanovich D."/>
            <person name="Kisner P."/>
            <person name="Lance K."/>
            <person name="Lara M."/>
            <person name="Lee W."/>
            <person name="Lennon N."/>
            <person name="Letendre F."/>
            <person name="LeVine R."/>
            <person name="Lipovsky A."/>
            <person name="Liu X."/>
            <person name="Liu J."/>
            <person name="Liu S."/>
            <person name="Lokyitsang T."/>
            <person name="Lokyitsang Y."/>
            <person name="Lubonja R."/>
            <person name="Lui A."/>
            <person name="MacDonald P."/>
            <person name="Magnisalis V."/>
            <person name="Maru K."/>
            <person name="Matthews C."/>
            <person name="McCusker W."/>
            <person name="McDonough S."/>
            <person name="Mehta T."/>
            <person name="Meldrim J."/>
            <person name="Meneus L."/>
            <person name="Mihai O."/>
            <person name="Mihalev A."/>
            <person name="Mihova T."/>
            <person name="Mittelman R."/>
            <person name="Mlenga V."/>
            <person name="Montmayeur A."/>
            <person name="Mulrain L."/>
            <person name="Navidi A."/>
            <person name="Naylor J."/>
            <person name="Negash T."/>
            <person name="Nguyen T."/>
            <person name="Nguyen N."/>
            <person name="Nicol R."/>
            <person name="Norbu C."/>
            <person name="Norbu N."/>
            <person name="Novod N."/>
            <person name="O'Neill B."/>
            <person name="Osman S."/>
            <person name="Markiewicz E."/>
            <person name="Oyono O.L."/>
            <person name="Patti C."/>
            <person name="Phunkhang P."/>
            <person name="Pierre F."/>
            <person name="Priest M."/>
            <person name="Raghuraman S."/>
            <person name="Rege F."/>
            <person name="Reyes R."/>
            <person name="Rise C."/>
            <person name="Rogov P."/>
            <person name="Ross K."/>
            <person name="Ryan E."/>
            <person name="Settipalli S."/>
            <person name="Shea T."/>
            <person name="Sherpa N."/>
            <person name="Shi L."/>
            <person name="Shih D."/>
            <person name="Sparrow T."/>
            <person name="Spaulding J."/>
            <person name="Stalker J."/>
            <person name="Stange-Thomann N."/>
            <person name="Stavropoulos S."/>
            <person name="Stone C."/>
            <person name="Strader C."/>
            <person name="Tesfaye S."/>
            <person name="Thomson T."/>
            <person name="Thoulutsang Y."/>
            <person name="Thoulutsang D."/>
            <person name="Topham K."/>
            <person name="Topping I."/>
            <person name="Tsamla T."/>
            <person name="Vassiliev H."/>
            <person name="Vo A."/>
            <person name="Wangchuk T."/>
            <person name="Wangdi T."/>
            <person name="Weiand M."/>
            <person name="Wilkinson J."/>
            <person name="Wilson A."/>
            <person name="Yadav S."/>
            <person name="Young G."/>
            <person name="Yu Q."/>
            <person name="Zembek L."/>
            <person name="Zhong D."/>
            <person name="Zimmer A."/>
            <person name="Zwirko Z."/>
            <person name="Jaffe D.B."/>
            <person name="Alvarez P."/>
            <person name="Brockman W."/>
            <person name="Butler J."/>
            <person name="Chin C."/>
            <person name="Gnerre S."/>
            <person name="Grabherr M."/>
            <person name="Kleber M."/>
            <person name="Mauceli E."/>
            <person name="MacCallum I."/>
        </authorList>
    </citation>
    <scope>NUCLEOTIDE SEQUENCE [LARGE SCALE GENOMIC DNA]</scope>
    <source>
        <strain evidence="3">Tai18E2 / Tucson 14021-0261.01</strain>
    </source>
</reference>